<accession>A0A4Y8U146</accession>
<reference evidence="1 2" key="1">
    <citation type="submission" date="2019-03" db="EMBL/GenBank/DDBJ databases">
        <title>Glutamicibacter sp. LJH19 genome.</title>
        <authorList>
            <person name="Sinai Borker S."/>
            <person name="Kumar R."/>
        </authorList>
    </citation>
    <scope>NUCLEOTIDE SEQUENCE [LARGE SCALE GENOMIC DNA]</scope>
    <source>
        <strain evidence="1 2">LJH19</strain>
    </source>
</reference>
<dbReference type="EMBL" id="SPDS01000001">
    <property type="protein sequence ID" value="TFH57414.1"/>
    <property type="molecule type" value="Genomic_DNA"/>
</dbReference>
<dbReference type="AlphaFoldDB" id="A0A4Y8U146"/>
<organism evidence="1 2">
    <name type="scientific">Glutamicibacter arilaitensis</name>
    <dbReference type="NCBI Taxonomy" id="256701"/>
    <lineage>
        <taxon>Bacteria</taxon>
        <taxon>Bacillati</taxon>
        <taxon>Actinomycetota</taxon>
        <taxon>Actinomycetes</taxon>
        <taxon>Micrococcales</taxon>
        <taxon>Micrococcaceae</taxon>
        <taxon>Glutamicibacter</taxon>
    </lineage>
</organism>
<gene>
    <name evidence="1" type="ORF">EXY26_10630</name>
</gene>
<dbReference type="Proteomes" id="UP000297638">
    <property type="component" value="Unassembled WGS sequence"/>
</dbReference>
<proteinExistence type="predicted"/>
<sequence length="303" mass="35174">MNKNYKQWNLEHYVWDDFEHLESLWNNQTGVHTVRFSDEESDIDFLYKDATKMEEIKVQPIFFTAALNRKPGMQGPFFTGNGLAKRAEIPLLAFADASLDEDPTLSLSWYRGANKSRFNRHLVQVIEFLCHRLEREPLFIGGSGGGFTALATANDYKSKSSALVWNPQTDIYNYNKKFVQNFLRSQYKLGNGSFHRPDWIDFCRIRTDKESDTTVVGNFNPTKTRRLIYLQNQNDWHFRSHLQPFWDSISTVPIRVGKNFLTDEHLCYVSDFAEGHSAPPEALIRRLIVSLMNPDQVVSSIEY</sequence>
<evidence type="ECO:0000313" key="2">
    <source>
        <dbReference type="Proteomes" id="UP000297638"/>
    </source>
</evidence>
<evidence type="ECO:0000313" key="1">
    <source>
        <dbReference type="EMBL" id="TFH57414.1"/>
    </source>
</evidence>
<protein>
    <recommendedName>
        <fullName evidence="3">Alpha/beta hydrolase</fullName>
    </recommendedName>
</protein>
<evidence type="ECO:0008006" key="3">
    <source>
        <dbReference type="Google" id="ProtNLM"/>
    </source>
</evidence>
<name>A0A4Y8U146_9MICC</name>
<dbReference type="RefSeq" id="WP_134780336.1">
    <property type="nucleotide sequence ID" value="NZ_SPDS01000001.1"/>
</dbReference>
<comment type="caution">
    <text evidence="1">The sequence shown here is derived from an EMBL/GenBank/DDBJ whole genome shotgun (WGS) entry which is preliminary data.</text>
</comment>